<feature type="transmembrane region" description="Helical" evidence="2">
    <location>
        <begin position="306"/>
        <end position="330"/>
    </location>
</feature>
<dbReference type="PANTHER" id="PTHR23028:SF53">
    <property type="entry name" value="ACYL_TRANSF_3 DOMAIN-CONTAINING PROTEIN"/>
    <property type="match status" value="1"/>
</dbReference>
<feature type="transmembrane region" description="Helical" evidence="2">
    <location>
        <begin position="276"/>
        <end position="300"/>
    </location>
</feature>
<dbReference type="Proteomes" id="UP000621447">
    <property type="component" value="Unassembled WGS sequence"/>
</dbReference>
<sequence>MAIAGRIGSIDALRGIAALCVCVQHAVHPIIIHPATMPEARAWLSAITVDRFDLGRYGVVLFFLVSGYVVPFSLHGAHALRRFALTRAIRLYPAFWLSLIAVVATAPALPPMAQVVANLTMAPSLLGQQPLSGVYWTLFVELAFYTLCVALFAAGLLRRAGAVFTLGLACVALPVAGVLLRDAGVHAPVVYLGAHLSFLFAGTLMRIAHEHARRAATCYAVTLMLLALAAMPLLAAQPDHSFTLSTPIGVLLAGIAAAATFAMLHNRAGATSPTLLRLGAISYSIYLFHIPVTRVAALIVPPANAGAAILFIALTVAATVALATAVYTGVERPMIARGKRLWRRPTRSSPSHRERPTCSNIRVGVGPPEGQGRPR</sequence>
<evidence type="ECO:0000256" key="2">
    <source>
        <dbReference type="SAM" id="Phobius"/>
    </source>
</evidence>
<name>A0ABX2JH04_9SPHN</name>
<evidence type="ECO:0000256" key="1">
    <source>
        <dbReference type="SAM" id="MobiDB-lite"/>
    </source>
</evidence>
<comment type="caution">
    <text evidence="4">The sequence shown here is derived from an EMBL/GenBank/DDBJ whole genome shotgun (WGS) entry which is preliminary data.</text>
</comment>
<reference evidence="4 5" key="1">
    <citation type="submission" date="2020-06" db="EMBL/GenBank/DDBJ databases">
        <title>Sphingomonas hominis sp. nov., a member of the Sphingomonas, isolated from the hair of a 22-year-old girl.</title>
        <authorList>
            <person name="Zhang D.-F."/>
            <person name="Cui X.-W."/>
        </authorList>
    </citation>
    <scope>NUCLEOTIDE SEQUENCE [LARGE SCALE GENOMIC DNA]</scope>
    <source>
        <strain evidence="4 5">HHU CXW</strain>
    </source>
</reference>
<dbReference type="InterPro" id="IPR002656">
    <property type="entry name" value="Acyl_transf_3_dom"/>
</dbReference>
<feature type="transmembrane region" description="Helical" evidence="2">
    <location>
        <begin position="242"/>
        <end position="264"/>
    </location>
</feature>
<keyword evidence="2" id="KW-1133">Transmembrane helix</keyword>
<feature type="region of interest" description="Disordered" evidence="1">
    <location>
        <begin position="341"/>
        <end position="375"/>
    </location>
</feature>
<feature type="transmembrane region" description="Helical" evidence="2">
    <location>
        <begin position="94"/>
        <end position="113"/>
    </location>
</feature>
<protein>
    <submittedName>
        <fullName evidence="4">Acyltransferase</fullName>
    </submittedName>
</protein>
<dbReference type="EMBL" id="JABULH010000005">
    <property type="protein sequence ID" value="NTS65885.1"/>
    <property type="molecule type" value="Genomic_DNA"/>
</dbReference>
<keyword evidence="2" id="KW-0812">Transmembrane</keyword>
<dbReference type="RefSeq" id="WP_174194518.1">
    <property type="nucleotide sequence ID" value="NZ_JABULH010000005.1"/>
</dbReference>
<feature type="domain" description="Acyltransferase 3" evidence="3">
    <location>
        <begin position="8"/>
        <end position="324"/>
    </location>
</feature>
<gene>
    <name evidence="4" type="ORF">HRV97_12015</name>
</gene>
<keyword evidence="4" id="KW-0808">Transferase</keyword>
<feature type="transmembrane region" description="Helical" evidence="2">
    <location>
        <begin position="133"/>
        <end position="153"/>
    </location>
</feature>
<feature type="transmembrane region" description="Helical" evidence="2">
    <location>
        <begin position="12"/>
        <end position="34"/>
    </location>
</feature>
<evidence type="ECO:0000313" key="4">
    <source>
        <dbReference type="EMBL" id="NTS65885.1"/>
    </source>
</evidence>
<feature type="transmembrane region" description="Helical" evidence="2">
    <location>
        <begin position="216"/>
        <end position="236"/>
    </location>
</feature>
<proteinExistence type="predicted"/>
<keyword evidence="4" id="KW-0012">Acyltransferase</keyword>
<feature type="transmembrane region" description="Helical" evidence="2">
    <location>
        <begin position="160"/>
        <end position="179"/>
    </location>
</feature>
<organism evidence="4 5">
    <name type="scientific">Sphingomonas hominis</name>
    <dbReference type="NCBI Taxonomy" id="2741495"/>
    <lineage>
        <taxon>Bacteria</taxon>
        <taxon>Pseudomonadati</taxon>
        <taxon>Pseudomonadota</taxon>
        <taxon>Alphaproteobacteria</taxon>
        <taxon>Sphingomonadales</taxon>
        <taxon>Sphingomonadaceae</taxon>
        <taxon>Sphingomonas</taxon>
    </lineage>
</organism>
<evidence type="ECO:0000313" key="5">
    <source>
        <dbReference type="Proteomes" id="UP000621447"/>
    </source>
</evidence>
<dbReference type="PANTHER" id="PTHR23028">
    <property type="entry name" value="ACETYLTRANSFERASE"/>
    <property type="match status" value="1"/>
</dbReference>
<keyword evidence="2" id="KW-0472">Membrane</keyword>
<dbReference type="GO" id="GO:0016746">
    <property type="term" value="F:acyltransferase activity"/>
    <property type="evidence" value="ECO:0007669"/>
    <property type="project" value="UniProtKB-KW"/>
</dbReference>
<dbReference type="InterPro" id="IPR050879">
    <property type="entry name" value="Acyltransferase_3"/>
</dbReference>
<keyword evidence="5" id="KW-1185">Reference proteome</keyword>
<dbReference type="Pfam" id="PF01757">
    <property type="entry name" value="Acyl_transf_3"/>
    <property type="match status" value="1"/>
</dbReference>
<evidence type="ECO:0000259" key="3">
    <source>
        <dbReference type="Pfam" id="PF01757"/>
    </source>
</evidence>
<feature type="transmembrane region" description="Helical" evidence="2">
    <location>
        <begin position="185"/>
        <end position="204"/>
    </location>
</feature>
<accession>A0ABX2JH04</accession>
<feature type="transmembrane region" description="Helical" evidence="2">
    <location>
        <begin position="54"/>
        <end position="74"/>
    </location>
</feature>